<dbReference type="PANTHER" id="PTHR46825">
    <property type="entry name" value="D-ALANYL-D-ALANINE-CARBOXYPEPTIDASE/ENDOPEPTIDASE AMPH"/>
    <property type="match status" value="1"/>
</dbReference>
<dbReference type="InterPro" id="IPR012338">
    <property type="entry name" value="Beta-lactam/transpept-like"/>
</dbReference>
<name>A0ABM7QAN1_9GAMM</name>
<sequence>MFRLAPLALSCLLATAAVASAAMAAPVSTAPAAARFDAKALATALDARIDDAARAGFSGTVLVADGTHVVYERSVGLADPAGAKIGPDTRFNMASTGKLFTTVSILQLVQQGKLDLDAPIRRYLPKWPVASVRDHVTVRELLMHTSGLGLYWGEDFQARRASLHTLSDYIPLLAKEPEFTPGTAWRYSNSGFMVLGLIVEAVSKQDYYAYVAEHIFQPAGMHDTGYFEVDGKATNVATPMPGGTGADAHTALRMPEPRGGAAGGGYSTPRDLLKFHRALTVGKLLDAKTRALLFAPVTLPAGSHAPPHGLGLLRFAVGNDVGYGHPGGAPGVGVDFRATRDSGWSVIVMSNSGSPRTMPFADALLGDVAAAGAPDLRFPMP</sequence>
<dbReference type="SUPFAM" id="SSF56601">
    <property type="entry name" value="beta-lactamase/transpeptidase-like"/>
    <property type="match status" value="1"/>
</dbReference>
<gene>
    <name evidence="5" type="ORF">LYSHEL_04240</name>
</gene>
<keyword evidence="5" id="KW-0378">Hydrolase</keyword>
<dbReference type="InterPro" id="IPR001466">
    <property type="entry name" value="Beta-lactam-related"/>
</dbReference>
<dbReference type="InterPro" id="IPR050491">
    <property type="entry name" value="AmpC-like"/>
</dbReference>
<proteinExistence type="predicted"/>
<evidence type="ECO:0000259" key="4">
    <source>
        <dbReference type="Pfam" id="PF00144"/>
    </source>
</evidence>
<dbReference type="EMBL" id="AP024546">
    <property type="protein sequence ID" value="BCT94553.1"/>
    <property type="molecule type" value="Genomic_DNA"/>
</dbReference>
<keyword evidence="3" id="KW-0732">Signal</keyword>
<dbReference type="RefSeq" id="WP_213435403.1">
    <property type="nucleotide sequence ID" value="NZ_AP024546.1"/>
</dbReference>
<evidence type="ECO:0000256" key="3">
    <source>
        <dbReference type="SAM" id="SignalP"/>
    </source>
</evidence>
<evidence type="ECO:0000313" key="5">
    <source>
        <dbReference type="EMBL" id="BCT94553.1"/>
    </source>
</evidence>
<dbReference type="GO" id="GO:0016787">
    <property type="term" value="F:hydrolase activity"/>
    <property type="evidence" value="ECO:0007669"/>
    <property type="project" value="UniProtKB-KW"/>
</dbReference>
<organism evidence="5 6">
    <name type="scientific">Lysobacter helvus</name>
    <dbReference type="NCBI Taxonomy" id="2675059"/>
    <lineage>
        <taxon>Bacteria</taxon>
        <taxon>Pseudomonadati</taxon>
        <taxon>Pseudomonadota</taxon>
        <taxon>Gammaproteobacteria</taxon>
        <taxon>Lysobacterales</taxon>
        <taxon>Lysobacteraceae</taxon>
        <taxon>Lysobacter</taxon>
    </lineage>
</organism>
<feature type="domain" description="Beta-lactamase-related" evidence="4">
    <location>
        <begin position="54"/>
        <end position="365"/>
    </location>
</feature>
<evidence type="ECO:0000256" key="1">
    <source>
        <dbReference type="ARBA" id="ARBA00004370"/>
    </source>
</evidence>
<dbReference type="Gene3D" id="3.40.710.10">
    <property type="entry name" value="DD-peptidase/beta-lactamase superfamily"/>
    <property type="match status" value="1"/>
</dbReference>
<evidence type="ECO:0000313" key="6">
    <source>
        <dbReference type="Proteomes" id="UP000680514"/>
    </source>
</evidence>
<comment type="subcellular location">
    <subcellularLocation>
        <location evidence="1">Membrane</location>
    </subcellularLocation>
</comment>
<dbReference type="PANTHER" id="PTHR46825:SF11">
    <property type="entry name" value="PENICILLIN-BINDING PROTEIN 4"/>
    <property type="match status" value="1"/>
</dbReference>
<keyword evidence="6" id="KW-1185">Reference proteome</keyword>
<dbReference type="Pfam" id="PF00144">
    <property type="entry name" value="Beta-lactamase"/>
    <property type="match status" value="1"/>
</dbReference>
<evidence type="ECO:0000256" key="2">
    <source>
        <dbReference type="ARBA" id="ARBA00023136"/>
    </source>
</evidence>
<reference evidence="5 6" key="1">
    <citation type="submission" date="2021-03" db="EMBL/GenBank/DDBJ databases">
        <title>Complete Genome Sequences of Two Lysobacter Strains Isolated from Sea Water (Lysobacter caseinilyticus) and Soil (Lysobacter helvus) in South Korea.</title>
        <authorList>
            <person name="Watanabe Y."/>
            <person name="Arakawa K."/>
        </authorList>
    </citation>
    <scope>NUCLEOTIDE SEQUENCE [LARGE SCALE GENOMIC DNA]</scope>
    <source>
        <strain evidence="5 6">D10</strain>
    </source>
</reference>
<feature type="chain" id="PRO_5045515075" evidence="3">
    <location>
        <begin position="25"/>
        <end position="381"/>
    </location>
</feature>
<accession>A0ABM7QAN1</accession>
<feature type="signal peptide" evidence="3">
    <location>
        <begin position="1"/>
        <end position="24"/>
    </location>
</feature>
<keyword evidence="2" id="KW-0472">Membrane</keyword>
<protein>
    <submittedName>
        <fullName evidence="5">Serine hydrolase</fullName>
    </submittedName>
</protein>
<dbReference type="Proteomes" id="UP000680514">
    <property type="component" value="Chromosome"/>
</dbReference>